<evidence type="ECO:0000256" key="1">
    <source>
        <dbReference type="SAM" id="Phobius"/>
    </source>
</evidence>
<dbReference type="EMBL" id="AHMH02000152">
    <property type="protein sequence ID" value="EMM98436.1"/>
    <property type="molecule type" value="Genomic_DNA"/>
</dbReference>
<protein>
    <submittedName>
        <fullName evidence="2">Uncharacterized protein</fullName>
    </submittedName>
</protein>
<keyword evidence="1" id="KW-1133">Transmembrane helix</keyword>
<dbReference type="Proteomes" id="UP000012099">
    <property type="component" value="Unassembled WGS sequence"/>
</dbReference>
<evidence type="ECO:0000313" key="2">
    <source>
        <dbReference type="EMBL" id="EMM98436.1"/>
    </source>
</evidence>
<organism evidence="2 3">
    <name type="scientific">Leptospira noguchii str. 2007001578</name>
    <dbReference type="NCBI Taxonomy" id="1049974"/>
    <lineage>
        <taxon>Bacteria</taxon>
        <taxon>Pseudomonadati</taxon>
        <taxon>Spirochaetota</taxon>
        <taxon>Spirochaetia</taxon>
        <taxon>Leptospirales</taxon>
        <taxon>Leptospiraceae</taxon>
        <taxon>Leptospira</taxon>
    </lineage>
</organism>
<keyword evidence="1" id="KW-0472">Membrane</keyword>
<keyword evidence="1" id="KW-0812">Transmembrane</keyword>
<name>A0ABP2T2I2_9LEPT</name>
<keyword evidence="3" id="KW-1185">Reference proteome</keyword>
<gene>
    <name evidence="2" type="ORF">LEP1GSC035_0560</name>
</gene>
<evidence type="ECO:0000313" key="3">
    <source>
        <dbReference type="Proteomes" id="UP000012099"/>
    </source>
</evidence>
<comment type="caution">
    <text evidence="2">The sequence shown here is derived from an EMBL/GenBank/DDBJ whole genome shotgun (WGS) entry which is preliminary data.</text>
</comment>
<proteinExistence type="predicted"/>
<accession>A0ABP2T2I2</accession>
<feature type="transmembrane region" description="Helical" evidence="1">
    <location>
        <begin position="26"/>
        <end position="45"/>
    </location>
</feature>
<reference evidence="2 3" key="1">
    <citation type="submission" date="2013-01" db="EMBL/GenBank/DDBJ databases">
        <authorList>
            <person name="Harkins D.M."/>
            <person name="Durkin A.S."/>
            <person name="Brinkac L.M."/>
            <person name="Haft D.H."/>
            <person name="Selengut J.D."/>
            <person name="Sanka R."/>
            <person name="DePew J."/>
            <person name="Purushe J."/>
            <person name="Whelen A.C."/>
            <person name="Vinetz J.M."/>
            <person name="Sutton G.G."/>
            <person name="Nierman W.C."/>
            <person name="Fouts D.E."/>
        </authorList>
    </citation>
    <scope>NUCLEOTIDE SEQUENCE [LARGE SCALE GENOMIC DNA]</scope>
    <source>
        <strain evidence="2 3">2007001578</strain>
    </source>
</reference>
<sequence length="51" mass="6071">MSYFKVYGLEFLNNFNSRPVFKLNNAVVPPFLSAKIHFILYYVVVPEKLRF</sequence>